<accession>A0ABW5C8S2</accession>
<comment type="caution">
    <text evidence="3">The sequence shown here is derived from an EMBL/GenBank/DDBJ whole genome shotgun (WGS) entry which is preliminary data.</text>
</comment>
<evidence type="ECO:0000259" key="1">
    <source>
        <dbReference type="PROSITE" id="PS50112"/>
    </source>
</evidence>
<organism evidence="3 4">
    <name type="scientific">Phaeospirillum tilakii</name>
    <dbReference type="NCBI Taxonomy" id="741673"/>
    <lineage>
        <taxon>Bacteria</taxon>
        <taxon>Pseudomonadati</taxon>
        <taxon>Pseudomonadota</taxon>
        <taxon>Alphaproteobacteria</taxon>
        <taxon>Rhodospirillales</taxon>
        <taxon>Rhodospirillaceae</taxon>
        <taxon>Phaeospirillum</taxon>
    </lineage>
</organism>
<dbReference type="EMBL" id="JBHUIY010000002">
    <property type="protein sequence ID" value="MFD2232423.1"/>
    <property type="molecule type" value="Genomic_DNA"/>
</dbReference>
<evidence type="ECO:0000313" key="4">
    <source>
        <dbReference type="Proteomes" id="UP001597296"/>
    </source>
</evidence>
<dbReference type="InterPro" id="IPR000014">
    <property type="entry name" value="PAS"/>
</dbReference>
<dbReference type="Gene3D" id="3.20.20.450">
    <property type="entry name" value="EAL domain"/>
    <property type="match status" value="1"/>
</dbReference>
<dbReference type="PANTHER" id="PTHR33121:SF79">
    <property type="entry name" value="CYCLIC DI-GMP PHOSPHODIESTERASE PDED-RELATED"/>
    <property type="match status" value="1"/>
</dbReference>
<dbReference type="InterPro" id="IPR001633">
    <property type="entry name" value="EAL_dom"/>
</dbReference>
<dbReference type="SMART" id="SM00052">
    <property type="entry name" value="EAL"/>
    <property type="match status" value="1"/>
</dbReference>
<evidence type="ECO:0000313" key="3">
    <source>
        <dbReference type="EMBL" id="MFD2232423.1"/>
    </source>
</evidence>
<dbReference type="InterPro" id="IPR035965">
    <property type="entry name" value="PAS-like_dom_sf"/>
</dbReference>
<dbReference type="RefSeq" id="WP_377313715.1">
    <property type="nucleotide sequence ID" value="NZ_JBHUIY010000002.1"/>
</dbReference>
<proteinExistence type="predicted"/>
<dbReference type="PROSITE" id="PS50883">
    <property type="entry name" value="EAL"/>
    <property type="match status" value="1"/>
</dbReference>
<reference evidence="4" key="1">
    <citation type="journal article" date="2019" name="Int. J. Syst. Evol. Microbiol.">
        <title>The Global Catalogue of Microorganisms (GCM) 10K type strain sequencing project: providing services to taxonomists for standard genome sequencing and annotation.</title>
        <authorList>
            <consortium name="The Broad Institute Genomics Platform"/>
            <consortium name="The Broad Institute Genome Sequencing Center for Infectious Disease"/>
            <person name="Wu L."/>
            <person name="Ma J."/>
        </authorList>
    </citation>
    <scope>NUCLEOTIDE SEQUENCE [LARGE SCALE GENOMIC DNA]</scope>
    <source>
        <strain evidence="4">KCTC 15012</strain>
    </source>
</reference>
<feature type="domain" description="EAL" evidence="2">
    <location>
        <begin position="295"/>
        <end position="546"/>
    </location>
</feature>
<evidence type="ECO:0000259" key="2">
    <source>
        <dbReference type="PROSITE" id="PS50883"/>
    </source>
</evidence>
<dbReference type="PROSITE" id="PS50112">
    <property type="entry name" value="PAS"/>
    <property type="match status" value="1"/>
</dbReference>
<name>A0ABW5C8S2_9PROT</name>
<dbReference type="SMART" id="SM00091">
    <property type="entry name" value="PAS"/>
    <property type="match status" value="1"/>
</dbReference>
<dbReference type="InterPro" id="IPR035919">
    <property type="entry name" value="EAL_sf"/>
</dbReference>
<dbReference type="Gene3D" id="3.30.450.20">
    <property type="entry name" value="PAS domain"/>
    <property type="match status" value="1"/>
</dbReference>
<dbReference type="Proteomes" id="UP001597296">
    <property type="component" value="Unassembled WGS sequence"/>
</dbReference>
<gene>
    <name evidence="3" type="ORF">ACFSNB_01245</name>
</gene>
<protein>
    <submittedName>
        <fullName evidence="3">EAL domain-containing protein</fullName>
    </submittedName>
</protein>
<sequence length="564" mass="61138">MTAKRDDLGRSSDIYVAFAFAAADVLVEVDAAGTIGFAVGAAMALLGQGARGLTGQPVRRLVHPDDHDVFDQALAQMGRGERVRNARLRLLRPESRAVDVVLSGYPNPAQPDRLLLAFGHPGGLPPRESRVAETGLLDKDSFQAMAAHLLEDGDPAQPYQLTLVELPDLAALSAEERGTLPAGFAAELSARLKSLSVGGDAVGQFDEGHFGVLHDASVSTGAISESVALAAREALPEAPALSASVATLVLDVADIPPDEAARALTYTLNRFSRDSRNGGDLASLMRDLQPRLSATVRQMNEVRQLVGSGDFDLMFQPIVDLWTNVVHHFECLVRFQGDDARSPYETVAFAEDVGMVGMLDLALLERAIRIMRSPVARSDSLRFAVNLSGRSLSDPAVVRELRRILAGAGDLRRRLVFEMTESAEILDLRAVNEVIQGIRAQGHEVCLDDFGAGNAAFHYLRALKVDNVKIDGSYIRDAMRSNENVSFIKAIVQLCTDLGITTTAEYVEDQETAALLRVLKVRFGQGWYFGKPQRPSGEDPLTAWRTPALDWRKGLLYFKTGANA</sequence>
<feature type="domain" description="PAS" evidence="1">
    <location>
        <begin position="21"/>
        <end position="81"/>
    </location>
</feature>
<dbReference type="CDD" id="cd01948">
    <property type="entry name" value="EAL"/>
    <property type="match status" value="1"/>
</dbReference>
<dbReference type="SUPFAM" id="SSF55785">
    <property type="entry name" value="PYP-like sensor domain (PAS domain)"/>
    <property type="match status" value="1"/>
</dbReference>
<dbReference type="InterPro" id="IPR050706">
    <property type="entry name" value="Cyclic-di-GMP_PDE-like"/>
</dbReference>
<keyword evidence="4" id="KW-1185">Reference proteome</keyword>
<dbReference type="PANTHER" id="PTHR33121">
    <property type="entry name" value="CYCLIC DI-GMP PHOSPHODIESTERASE PDEF"/>
    <property type="match status" value="1"/>
</dbReference>
<dbReference type="CDD" id="cd00130">
    <property type="entry name" value="PAS"/>
    <property type="match status" value="1"/>
</dbReference>
<dbReference type="Pfam" id="PF00563">
    <property type="entry name" value="EAL"/>
    <property type="match status" value="1"/>
</dbReference>
<dbReference type="SUPFAM" id="SSF141868">
    <property type="entry name" value="EAL domain-like"/>
    <property type="match status" value="1"/>
</dbReference>